<evidence type="ECO:0000313" key="3">
    <source>
        <dbReference type="EMBL" id="TRW92176.1"/>
    </source>
</evidence>
<reference evidence="3 4" key="1">
    <citation type="journal article" date="2019" name="Antonie Van Leeuwenhoek">
        <title>Description of 'Ca. Methylobacter oryzae' KRF1, a novel species from the environmentally important Methylobacter clade 2.</title>
        <authorList>
            <person name="Khatri K."/>
            <person name="Mohite J.A."/>
            <person name="Pandit P.S."/>
            <person name="Bahulikar R."/>
            <person name="Rahalkar M.C."/>
        </authorList>
    </citation>
    <scope>NUCLEOTIDE SEQUENCE [LARGE SCALE GENOMIC DNA]</scope>
    <source>
        <strain evidence="3 4">KRF1</strain>
    </source>
</reference>
<dbReference type="RefSeq" id="WP_127028239.1">
    <property type="nucleotide sequence ID" value="NZ_RYFG02000108.1"/>
</dbReference>
<evidence type="ECO:0000256" key="2">
    <source>
        <dbReference type="SAM" id="Phobius"/>
    </source>
</evidence>
<dbReference type="EMBL" id="RYFG02000108">
    <property type="protein sequence ID" value="TRW92176.1"/>
    <property type="molecule type" value="Genomic_DNA"/>
</dbReference>
<organism evidence="3 4">
    <name type="scientific">Candidatus Methylobacter oryzae</name>
    <dbReference type="NCBI Taxonomy" id="2497749"/>
    <lineage>
        <taxon>Bacteria</taxon>
        <taxon>Pseudomonadati</taxon>
        <taxon>Pseudomonadota</taxon>
        <taxon>Gammaproteobacteria</taxon>
        <taxon>Methylococcales</taxon>
        <taxon>Methylococcaceae</taxon>
        <taxon>Methylobacter</taxon>
    </lineage>
</organism>
<evidence type="ECO:0000256" key="1">
    <source>
        <dbReference type="SAM" id="MobiDB-lite"/>
    </source>
</evidence>
<feature type="transmembrane region" description="Helical" evidence="2">
    <location>
        <begin position="6"/>
        <end position="21"/>
    </location>
</feature>
<keyword evidence="4" id="KW-1185">Reference proteome</keyword>
<name>A0ABY3C7V4_9GAMM</name>
<protein>
    <submittedName>
        <fullName evidence="3">Uncharacterized protein</fullName>
    </submittedName>
</protein>
<comment type="caution">
    <text evidence="3">The sequence shown here is derived from an EMBL/GenBank/DDBJ whole genome shotgun (WGS) entry which is preliminary data.</text>
</comment>
<dbReference type="Proteomes" id="UP000733744">
    <property type="component" value="Unassembled WGS sequence"/>
</dbReference>
<feature type="region of interest" description="Disordered" evidence="1">
    <location>
        <begin position="27"/>
        <end position="49"/>
    </location>
</feature>
<accession>A0ABY3C7V4</accession>
<gene>
    <name evidence="3" type="ORF">EKO24_015200</name>
</gene>
<feature type="compositionally biased region" description="Low complexity" evidence="1">
    <location>
        <begin position="32"/>
        <end position="45"/>
    </location>
</feature>
<proteinExistence type="predicted"/>
<sequence length="182" mass="19352">MTEGLFILTTIFVAYVVYVVIDEQKATTKSNAPTAKPEAKATAIEQPKPETAVIKEKPAETKTVVPKAAATKSVTTKAAATKTTAPKGTVKTSTAKTAATKAAAAKKTTAATPKANGLKNPKTGEVATTYGNYRFTKRWIKDALVEEGLLEKIYTASQLNAETEAKIKEAIAKLEAMDKYKA</sequence>
<keyword evidence="2" id="KW-0812">Transmembrane</keyword>
<keyword evidence="2" id="KW-0472">Membrane</keyword>
<keyword evidence="2" id="KW-1133">Transmembrane helix</keyword>
<evidence type="ECO:0000313" key="4">
    <source>
        <dbReference type="Proteomes" id="UP000733744"/>
    </source>
</evidence>